<accession>A0A914C3W4</accession>
<evidence type="ECO:0000313" key="3">
    <source>
        <dbReference type="Proteomes" id="UP000887540"/>
    </source>
</evidence>
<evidence type="ECO:0000313" key="4">
    <source>
        <dbReference type="WBParaSite" id="ACRNAN_Path_234.g871.t1"/>
    </source>
</evidence>
<organism evidence="3 4">
    <name type="scientific">Acrobeloides nanus</name>
    <dbReference type="NCBI Taxonomy" id="290746"/>
    <lineage>
        <taxon>Eukaryota</taxon>
        <taxon>Metazoa</taxon>
        <taxon>Ecdysozoa</taxon>
        <taxon>Nematoda</taxon>
        <taxon>Chromadorea</taxon>
        <taxon>Rhabditida</taxon>
        <taxon>Tylenchina</taxon>
        <taxon>Cephalobomorpha</taxon>
        <taxon>Cephaloboidea</taxon>
        <taxon>Cephalobidae</taxon>
        <taxon>Acrobeloides</taxon>
    </lineage>
</organism>
<feature type="region of interest" description="Disordered" evidence="1">
    <location>
        <begin position="274"/>
        <end position="293"/>
    </location>
</feature>
<evidence type="ECO:0000256" key="1">
    <source>
        <dbReference type="SAM" id="MobiDB-lite"/>
    </source>
</evidence>
<feature type="transmembrane region" description="Helical" evidence="2">
    <location>
        <begin position="443"/>
        <end position="465"/>
    </location>
</feature>
<keyword evidence="2" id="KW-1133">Transmembrane helix</keyword>
<protein>
    <submittedName>
        <fullName evidence="4">Uncharacterized protein</fullName>
    </submittedName>
</protein>
<keyword evidence="3" id="KW-1185">Reference proteome</keyword>
<dbReference type="WBParaSite" id="ACRNAN_Path_234.g871.t1">
    <property type="protein sequence ID" value="ACRNAN_Path_234.g871.t1"/>
    <property type="gene ID" value="ACRNAN_Path_234.g871"/>
</dbReference>
<keyword evidence="2" id="KW-0472">Membrane</keyword>
<sequence>MHAHQEIGNLSFQEGQHNDLPFLVEFNTLSHSKKRSLPYSESTSHDDPYQQRHKLRRKHPVESVVRIEKLPITTGNKSLRTKTTRTRWINNSTLSHKKQYRKKKPFRNNDDTIRITPEEANIEEEMNENVIKHPEKRYHLLSGGVNTKHNYNTEEDKEEHRSDWLHGVIDPEDPKFSNLGQIRVYPMQVADQRPQPDAEYIRKLLNITEIPATQIYTAQVVGSEEIKETIGVTASHSTTEVPMLSTSLPIRIKDPSTEVLKLTKELSTTLSQLPYTPTASTESSTNLQTEMPSGIATSTPRVEVFFDDRLIYMDPDKDKHATGYPTSTLMYEEPTTYVPRLTMPSYKVEKEKMDFIHQLEMFTSRAICTIRAVMVLWSLAKCLSVVSFLLGVCTRIRCLFIPHLILDALFIVVLFILSITIGVFSLILYWLVEEMTSFELQEWLSFSLILLVLLISYSGIFIITLKCSELVLNEHAKPVREQHRDYEPLEARQFV</sequence>
<keyword evidence="2" id="KW-0812">Transmembrane</keyword>
<proteinExistence type="predicted"/>
<dbReference type="AlphaFoldDB" id="A0A914C3W4"/>
<feature type="transmembrane region" description="Helical" evidence="2">
    <location>
        <begin position="404"/>
        <end position="431"/>
    </location>
</feature>
<reference evidence="4" key="1">
    <citation type="submission" date="2022-11" db="UniProtKB">
        <authorList>
            <consortium name="WormBaseParasite"/>
        </authorList>
    </citation>
    <scope>IDENTIFICATION</scope>
</reference>
<evidence type="ECO:0000256" key="2">
    <source>
        <dbReference type="SAM" id="Phobius"/>
    </source>
</evidence>
<name>A0A914C3W4_9BILA</name>
<dbReference type="Proteomes" id="UP000887540">
    <property type="component" value="Unplaced"/>
</dbReference>
<feature type="region of interest" description="Disordered" evidence="1">
    <location>
        <begin position="35"/>
        <end position="59"/>
    </location>
</feature>